<organism evidence="1 2">
    <name type="scientific">Buchananella hordeovulneris</name>
    <dbReference type="NCBI Taxonomy" id="52770"/>
    <lineage>
        <taxon>Bacteria</taxon>
        <taxon>Bacillati</taxon>
        <taxon>Actinomycetota</taxon>
        <taxon>Actinomycetes</taxon>
        <taxon>Actinomycetales</taxon>
        <taxon>Actinomycetaceae</taxon>
        <taxon>Buchananella</taxon>
    </lineage>
</organism>
<dbReference type="AlphaFoldDB" id="A0A1Q5PU39"/>
<dbReference type="STRING" id="52770.BSZ40_09380"/>
<gene>
    <name evidence="1" type="ORF">BSZ40_09380</name>
</gene>
<dbReference type="Proteomes" id="UP000185612">
    <property type="component" value="Unassembled WGS sequence"/>
</dbReference>
<protein>
    <submittedName>
        <fullName evidence="1">Uncharacterized protein</fullName>
    </submittedName>
</protein>
<proteinExistence type="predicted"/>
<accession>A0A1Q5PU39</accession>
<dbReference type="OrthoDB" id="3261191at2"/>
<sequence length="117" mass="12400">MQCADGIIISQGHATVLRPDREGKVAVLVSGPSFEDGIATAAITVSFPGTNKPGADRPLRAGESVSHPEVGTFTLLDVKLVETPPDQAGGGNFAVYCFRPSPTFDLDTDRLTWTKDQ</sequence>
<dbReference type="EMBL" id="MQVS01000010">
    <property type="protein sequence ID" value="OKL51107.1"/>
    <property type="molecule type" value="Genomic_DNA"/>
</dbReference>
<dbReference type="RefSeq" id="WP_073825660.1">
    <property type="nucleotide sequence ID" value="NZ_MQVS01000010.1"/>
</dbReference>
<name>A0A1Q5PU39_9ACTO</name>
<keyword evidence="2" id="KW-1185">Reference proteome</keyword>
<evidence type="ECO:0000313" key="2">
    <source>
        <dbReference type="Proteomes" id="UP000185612"/>
    </source>
</evidence>
<dbReference type="InParanoid" id="A0A1Q5PU39"/>
<reference evidence="2" key="1">
    <citation type="submission" date="2016-12" db="EMBL/GenBank/DDBJ databases">
        <authorList>
            <person name="Meng X."/>
        </authorList>
    </citation>
    <scope>NUCLEOTIDE SEQUENCE [LARGE SCALE GENOMIC DNA]</scope>
    <source>
        <strain evidence="2">DSM 20732</strain>
    </source>
</reference>
<comment type="caution">
    <text evidence="1">The sequence shown here is derived from an EMBL/GenBank/DDBJ whole genome shotgun (WGS) entry which is preliminary data.</text>
</comment>
<evidence type="ECO:0000313" key="1">
    <source>
        <dbReference type="EMBL" id="OKL51107.1"/>
    </source>
</evidence>